<accession>A0A1G4J318</accession>
<sequence>MNGNILDSSQGLEVQFSNLGFGHGGFYGSANPDKQMIGANTRNGVNNNNMQFPGARNSNISPYVGGGIMNNAPSSSSRFSSDAAGINYFWGGDAPEPENRQQATAGTMAGTMAANSIMDTVNSSKYSDYHTTFNSSGSSGQADALHLELQMKEAQIESLESEIQKLKGSFNKSVMSRQDPRQILSDGTVEIPASLELMFTQLASSLAQKDVELEDTKQRLESLVTAIALNPSNSVTRIGRYDEEAIAHKIVIRLEMLTKENQEMAKMISYGRAKEAHIEIELLKRENQELKTKVQQLEDNSSK</sequence>
<organism evidence="7 8">
    <name type="scientific">Lachancea mirantina</name>
    <dbReference type="NCBI Taxonomy" id="1230905"/>
    <lineage>
        <taxon>Eukaryota</taxon>
        <taxon>Fungi</taxon>
        <taxon>Dikarya</taxon>
        <taxon>Ascomycota</taxon>
        <taxon>Saccharomycotina</taxon>
        <taxon>Saccharomycetes</taxon>
        <taxon>Saccharomycetales</taxon>
        <taxon>Saccharomycetaceae</taxon>
        <taxon>Lachancea</taxon>
    </lineage>
</organism>
<evidence type="ECO:0000256" key="1">
    <source>
        <dbReference type="ARBA" id="ARBA00004123"/>
    </source>
</evidence>
<dbReference type="AlphaFoldDB" id="A0A1G4J318"/>
<name>A0A1G4J318_9SACH</name>
<evidence type="ECO:0000256" key="4">
    <source>
        <dbReference type="ARBA" id="ARBA00023187"/>
    </source>
</evidence>
<evidence type="ECO:0000256" key="5">
    <source>
        <dbReference type="ARBA" id="ARBA00023242"/>
    </source>
</evidence>
<keyword evidence="5" id="KW-0539">Nucleus</keyword>
<dbReference type="GO" id="GO:0000381">
    <property type="term" value="P:regulation of alternative mRNA splicing, via spliceosome"/>
    <property type="evidence" value="ECO:0007669"/>
    <property type="project" value="InterPro"/>
</dbReference>
<evidence type="ECO:0000256" key="2">
    <source>
        <dbReference type="ARBA" id="ARBA00010313"/>
    </source>
</evidence>
<dbReference type="GO" id="GO:0005634">
    <property type="term" value="C:nucleus"/>
    <property type="evidence" value="ECO:0007669"/>
    <property type="project" value="UniProtKB-SubCell"/>
</dbReference>
<dbReference type="Pfam" id="PF17098">
    <property type="entry name" value="Wtap"/>
    <property type="match status" value="1"/>
</dbReference>
<evidence type="ECO:0000256" key="6">
    <source>
        <dbReference type="SAM" id="Coils"/>
    </source>
</evidence>
<evidence type="ECO:0000313" key="8">
    <source>
        <dbReference type="Proteomes" id="UP000191024"/>
    </source>
</evidence>
<evidence type="ECO:0000256" key="3">
    <source>
        <dbReference type="ARBA" id="ARBA00022664"/>
    </source>
</evidence>
<dbReference type="Proteomes" id="UP000191024">
    <property type="component" value="Chromosome C"/>
</dbReference>
<keyword evidence="6" id="KW-0175">Coiled coil</keyword>
<keyword evidence="3" id="KW-0507">mRNA processing</keyword>
<protein>
    <submittedName>
        <fullName evidence="7">LAMI_0C05556g1_1</fullName>
    </submittedName>
</protein>
<feature type="coiled-coil region" evidence="6">
    <location>
        <begin position="273"/>
        <end position="300"/>
    </location>
</feature>
<proteinExistence type="inferred from homology"/>
<dbReference type="STRING" id="1230905.A0A1G4J318"/>
<gene>
    <name evidence="7" type="ORF">LAMI_0C05556G</name>
</gene>
<comment type="similarity">
    <text evidence="2">Belongs to the fl(2)d family.</text>
</comment>
<feature type="coiled-coil region" evidence="6">
    <location>
        <begin position="142"/>
        <end position="169"/>
    </location>
</feature>
<reference evidence="8" key="1">
    <citation type="submission" date="2016-03" db="EMBL/GenBank/DDBJ databases">
        <authorList>
            <person name="Devillers H."/>
        </authorList>
    </citation>
    <scope>NUCLEOTIDE SEQUENCE [LARGE SCALE GENOMIC DNA]</scope>
</reference>
<dbReference type="InterPro" id="IPR033757">
    <property type="entry name" value="WTAP"/>
</dbReference>
<evidence type="ECO:0000313" key="7">
    <source>
        <dbReference type="EMBL" id="SCU83962.1"/>
    </source>
</evidence>
<dbReference type="GO" id="GO:0008380">
    <property type="term" value="P:RNA splicing"/>
    <property type="evidence" value="ECO:0007669"/>
    <property type="project" value="UniProtKB-KW"/>
</dbReference>
<dbReference type="GO" id="GO:0016556">
    <property type="term" value="P:mRNA modification"/>
    <property type="evidence" value="ECO:0007669"/>
    <property type="project" value="InterPro"/>
</dbReference>
<dbReference type="OrthoDB" id="21221at2759"/>
<dbReference type="EMBL" id="LT598466">
    <property type="protein sequence ID" value="SCU83962.1"/>
    <property type="molecule type" value="Genomic_DNA"/>
</dbReference>
<keyword evidence="8" id="KW-1185">Reference proteome</keyword>
<comment type="subcellular location">
    <subcellularLocation>
        <location evidence="1">Nucleus</location>
    </subcellularLocation>
</comment>
<dbReference type="GO" id="GO:0006397">
    <property type="term" value="P:mRNA processing"/>
    <property type="evidence" value="ECO:0007669"/>
    <property type="project" value="UniProtKB-KW"/>
</dbReference>
<keyword evidence="4" id="KW-0508">mRNA splicing</keyword>